<dbReference type="InterPro" id="IPR002656">
    <property type="entry name" value="Acyl_transf_3_dom"/>
</dbReference>
<protein>
    <submittedName>
        <fullName evidence="4">Acyltransferase</fullName>
    </submittedName>
</protein>
<dbReference type="RefSeq" id="WP_204632511.1">
    <property type="nucleotide sequence ID" value="NZ_BSOC01000002.1"/>
</dbReference>
<feature type="transmembrane region" description="Helical" evidence="1">
    <location>
        <begin position="31"/>
        <end position="50"/>
    </location>
</feature>
<evidence type="ECO:0000259" key="3">
    <source>
        <dbReference type="Pfam" id="PF19040"/>
    </source>
</evidence>
<dbReference type="PANTHER" id="PTHR23028:SF53">
    <property type="entry name" value="ACYL_TRANSF_3 DOMAIN-CONTAINING PROTEIN"/>
    <property type="match status" value="1"/>
</dbReference>
<dbReference type="InterPro" id="IPR050879">
    <property type="entry name" value="Acyltransferase_3"/>
</dbReference>
<proteinExistence type="predicted"/>
<comment type="caution">
    <text evidence="4">The sequence shown here is derived from an EMBL/GenBank/DDBJ whole genome shotgun (WGS) entry which is preliminary data.</text>
</comment>
<dbReference type="GO" id="GO:0016746">
    <property type="term" value="F:acyltransferase activity"/>
    <property type="evidence" value="ECO:0007669"/>
    <property type="project" value="UniProtKB-KW"/>
</dbReference>
<keyword evidence="1" id="KW-0472">Membrane</keyword>
<dbReference type="EMBL" id="JADIKF010000039">
    <property type="protein sequence ID" value="MBM7130970.1"/>
    <property type="molecule type" value="Genomic_DNA"/>
</dbReference>
<sequence length="664" mass="74332">MQYRKDISGLRAVAVLLVLLFHGRLAMFPSGFIGVDIFFVISGYLITSIIQSQLLKGTFSLSDFYVRRLWRIQVALLAVVLVTLLVALAFYLPADLNAYLRSAINALGFISNRYFSHATTAYAATDSQVLPLLHTWSLAVEWQWYLILPLWLMLLHRFATPRQGRAIVAAVTVLMAAWAMVMVQRDGDSAYFYFTPRIFEFLVGASVGLFSLQRPPMRDGLPANVLGVLSLLAIVAIAMKAGVIGDYPNLYAIGASVASAGVIVAGGNGRSWVARALSWRVPEFLGEISYSLYLWHWPIFALVRYLDIAETTGVLLGCYALTLVLAYLSYRYIEEPYRKKHPGLFKSLLWLVFIPVLLVSGFYSVANRLHFMPSRFGAEVVRIDRTLDSYTPRQRHRCMQSSGPRMTDVSGCTFGSTQPSRTALMIGDSYSNQSWNFIDVMARDSGLAVTAVSTPSCLAFPHLAMEGWWKMTRRQYQVCVDHVQSDYQRIEAGHYNYVIVGENWLYYEPDDIVSAEGDSHSVAAGRARLEASVRQALDIIVKSGAIPVLIESPVTMPADYQTCFYHHLKWRQPAKADACPVLLQDDEQARWLNGLFARLKTDYPPLILIDPKDAQCTGGQCASNLDGMPIYRDVGHFTDYASYRLGQIYLERKGNPFQSGATAR</sequence>
<feature type="transmembrane region" description="Helical" evidence="1">
    <location>
        <begin position="224"/>
        <end position="244"/>
    </location>
</feature>
<feature type="transmembrane region" description="Helical" evidence="1">
    <location>
        <begin position="7"/>
        <end position="25"/>
    </location>
</feature>
<keyword evidence="5" id="KW-1185">Reference proteome</keyword>
<feature type="transmembrane region" description="Helical" evidence="1">
    <location>
        <begin position="70"/>
        <end position="92"/>
    </location>
</feature>
<evidence type="ECO:0000259" key="2">
    <source>
        <dbReference type="Pfam" id="PF01757"/>
    </source>
</evidence>
<feature type="transmembrane region" description="Helical" evidence="1">
    <location>
        <begin position="345"/>
        <end position="366"/>
    </location>
</feature>
<feature type="transmembrane region" description="Helical" evidence="1">
    <location>
        <begin position="190"/>
        <end position="212"/>
    </location>
</feature>
<evidence type="ECO:0000256" key="1">
    <source>
        <dbReference type="SAM" id="Phobius"/>
    </source>
</evidence>
<dbReference type="Pfam" id="PF01757">
    <property type="entry name" value="Acyl_transf_3"/>
    <property type="match status" value="1"/>
</dbReference>
<accession>A0ABS2KIU9</accession>
<feature type="domain" description="Acyltransferase 3" evidence="2">
    <location>
        <begin position="6"/>
        <end position="330"/>
    </location>
</feature>
<dbReference type="InterPro" id="IPR043968">
    <property type="entry name" value="SGNH"/>
</dbReference>
<feature type="transmembrane region" description="Helical" evidence="1">
    <location>
        <begin position="166"/>
        <end position="184"/>
    </location>
</feature>
<evidence type="ECO:0000313" key="5">
    <source>
        <dbReference type="Proteomes" id="UP001430193"/>
    </source>
</evidence>
<feature type="transmembrane region" description="Helical" evidence="1">
    <location>
        <begin position="288"/>
        <end position="306"/>
    </location>
</feature>
<gene>
    <name evidence="4" type="ORF">ISS99_15705</name>
</gene>
<feature type="transmembrane region" description="Helical" evidence="1">
    <location>
        <begin position="250"/>
        <end position="267"/>
    </location>
</feature>
<feature type="domain" description="SGNH" evidence="3">
    <location>
        <begin position="398"/>
        <end position="650"/>
    </location>
</feature>
<keyword evidence="1" id="KW-0812">Transmembrane</keyword>
<dbReference type="PANTHER" id="PTHR23028">
    <property type="entry name" value="ACETYLTRANSFERASE"/>
    <property type="match status" value="1"/>
</dbReference>
<organism evidence="4 5">
    <name type="scientific">Dyella mobilis</name>
    <dbReference type="NCBI Taxonomy" id="1849582"/>
    <lineage>
        <taxon>Bacteria</taxon>
        <taxon>Pseudomonadati</taxon>
        <taxon>Pseudomonadota</taxon>
        <taxon>Gammaproteobacteria</taxon>
        <taxon>Lysobacterales</taxon>
        <taxon>Rhodanobacteraceae</taxon>
        <taxon>Dyella</taxon>
    </lineage>
</organism>
<reference evidence="4" key="1">
    <citation type="submission" date="2020-10" db="EMBL/GenBank/DDBJ databases">
        <title>Phylogeny of dyella-like bacteria.</title>
        <authorList>
            <person name="Fu J."/>
        </authorList>
    </citation>
    <scope>NUCLEOTIDE SEQUENCE</scope>
    <source>
        <strain evidence="4">DHON07</strain>
    </source>
</reference>
<dbReference type="Pfam" id="PF19040">
    <property type="entry name" value="SGNH"/>
    <property type="match status" value="1"/>
</dbReference>
<feature type="transmembrane region" description="Helical" evidence="1">
    <location>
        <begin position="142"/>
        <end position="159"/>
    </location>
</feature>
<keyword evidence="4" id="KW-0808">Transferase</keyword>
<keyword evidence="4" id="KW-0012">Acyltransferase</keyword>
<feature type="transmembrane region" description="Helical" evidence="1">
    <location>
        <begin position="312"/>
        <end position="333"/>
    </location>
</feature>
<dbReference type="Proteomes" id="UP001430193">
    <property type="component" value="Unassembled WGS sequence"/>
</dbReference>
<keyword evidence="1" id="KW-1133">Transmembrane helix</keyword>
<name>A0ABS2KIU9_9GAMM</name>
<evidence type="ECO:0000313" key="4">
    <source>
        <dbReference type="EMBL" id="MBM7130970.1"/>
    </source>
</evidence>